<reference evidence="2 3" key="1">
    <citation type="submission" date="2017-05" db="EMBL/GenBank/DDBJ databases">
        <title>Genome Analysis of Maritalea myrionectae HL2708#5.</title>
        <authorList>
            <consortium name="Cotde Inc.-PKNU"/>
            <person name="Jang D."/>
            <person name="Oh H.-M."/>
        </authorList>
    </citation>
    <scope>NUCLEOTIDE SEQUENCE [LARGE SCALE GENOMIC DNA]</scope>
    <source>
        <strain evidence="2 3">HL2708#5</strain>
    </source>
</reference>
<dbReference type="Gene3D" id="3.40.630.30">
    <property type="match status" value="1"/>
</dbReference>
<protein>
    <recommendedName>
        <fullName evidence="1">N-acetyltransferase domain-containing protein</fullName>
    </recommendedName>
</protein>
<proteinExistence type="predicted"/>
<gene>
    <name evidence="2" type="ORF">MXMO3_03050</name>
</gene>
<dbReference type="CDD" id="cd04301">
    <property type="entry name" value="NAT_SF"/>
    <property type="match status" value="1"/>
</dbReference>
<keyword evidence="3" id="KW-1185">Reference proteome</keyword>
<dbReference type="InterPro" id="IPR051531">
    <property type="entry name" value="N-acetyltransferase"/>
</dbReference>
<dbReference type="Pfam" id="PF13302">
    <property type="entry name" value="Acetyltransf_3"/>
    <property type="match status" value="1"/>
</dbReference>
<sequence length="187" mass="20735">MTKSVLKTTLPSTIRSKRLVMRPLGDQDVAQLVVLANNKKIADVLARLPHPYGEEDAKFFINLANSDGEEKVWAITLDDTLVGVCGLTFSDDLSTPELGYWLGEPYWGQGIGSEAISALLNAVKETEKAAELFARCLVSNKASKALLTKCGFVHQKTLTEESGLHADKEMHHFLFNHKDERIDNDLH</sequence>
<dbReference type="PROSITE" id="PS51186">
    <property type="entry name" value="GNAT"/>
    <property type="match status" value="1"/>
</dbReference>
<dbReference type="InterPro" id="IPR016181">
    <property type="entry name" value="Acyl_CoA_acyltransferase"/>
</dbReference>
<evidence type="ECO:0000313" key="2">
    <source>
        <dbReference type="EMBL" id="AVX05557.1"/>
    </source>
</evidence>
<dbReference type="PANTHER" id="PTHR43792">
    <property type="entry name" value="GNAT FAMILY, PUTATIVE (AFU_ORTHOLOGUE AFUA_3G00765)-RELATED-RELATED"/>
    <property type="match status" value="1"/>
</dbReference>
<dbReference type="RefSeq" id="WP_051213313.1">
    <property type="nucleotide sequence ID" value="NZ_CP021330.1"/>
</dbReference>
<feature type="domain" description="N-acetyltransferase" evidence="1">
    <location>
        <begin position="31"/>
        <end position="180"/>
    </location>
</feature>
<accession>A0A2R4MHP4</accession>
<name>A0A2R4MHP4_9HYPH</name>
<organism evidence="2 3">
    <name type="scientific">Maritalea myrionectae</name>
    <dbReference type="NCBI Taxonomy" id="454601"/>
    <lineage>
        <taxon>Bacteria</taxon>
        <taxon>Pseudomonadati</taxon>
        <taxon>Pseudomonadota</taxon>
        <taxon>Alphaproteobacteria</taxon>
        <taxon>Hyphomicrobiales</taxon>
        <taxon>Devosiaceae</taxon>
        <taxon>Maritalea</taxon>
    </lineage>
</organism>
<evidence type="ECO:0000313" key="3">
    <source>
        <dbReference type="Proteomes" id="UP000258927"/>
    </source>
</evidence>
<evidence type="ECO:0000259" key="1">
    <source>
        <dbReference type="PROSITE" id="PS51186"/>
    </source>
</evidence>
<dbReference type="EMBL" id="CP021330">
    <property type="protein sequence ID" value="AVX05557.1"/>
    <property type="molecule type" value="Genomic_DNA"/>
</dbReference>
<dbReference type="GO" id="GO:0016747">
    <property type="term" value="F:acyltransferase activity, transferring groups other than amino-acyl groups"/>
    <property type="evidence" value="ECO:0007669"/>
    <property type="project" value="InterPro"/>
</dbReference>
<dbReference type="SUPFAM" id="SSF55729">
    <property type="entry name" value="Acyl-CoA N-acyltransferases (Nat)"/>
    <property type="match status" value="1"/>
</dbReference>
<dbReference type="InterPro" id="IPR000182">
    <property type="entry name" value="GNAT_dom"/>
</dbReference>
<dbReference type="STRING" id="1122213.GCA_000423365_00741"/>
<dbReference type="Proteomes" id="UP000258927">
    <property type="component" value="Chromosome"/>
</dbReference>
<dbReference type="KEGG" id="mmyr:MXMO3_03050"/>
<dbReference type="AlphaFoldDB" id="A0A2R4MHP4"/>